<evidence type="ECO:0000256" key="4">
    <source>
        <dbReference type="ARBA" id="ARBA00022618"/>
    </source>
</evidence>
<dbReference type="GO" id="GO:0008574">
    <property type="term" value="F:plus-end-directed microtubule motor activity"/>
    <property type="evidence" value="ECO:0007669"/>
    <property type="project" value="TreeGrafter"/>
</dbReference>
<dbReference type="Pfam" id="PF00225">
    <property type="entry name" value="Kinesin"/>
    <property type="match status" value="1"/>
</dbReference>
<dbReference type="PROSITE" id="PS00411">
    <property type="entry name" value="KINESIN_MOTOR_1"/>
    <property type="match status" value="1"/>
</dbReference>
<dbReference type="Gene3D" id="3.40.850.10">
    <property type="entry name" value="Kinesin motor domain"/>
    <property type="match status" value="1"/>
</dbReference>
<dbReference type="InterPro" id="IPR019821">
    <property type="entry name" value="Kinesin_motor_CS"/>
</dbReference>
<evidence type="ECO:0000256" key="12">
    <source>
        <dbReference type="ARBA" id="ARBA00023306"/>
    </source>
</evidence>
<dbReference type="FunFam" id="3.40.850.10:FF:000051">
    <property type="entry name" value="Kinesin-like protein bimC"/>
    <property type="match status" value="1"/>
</dbReference>
<feature type="compositionally biased region" description="Basic residues" evidence="16">
    <location>
        <begin position="1177"/>
        <end position="1189"/>
    </location>
</feature>
<feature type="domain" description="Kinesin motor" evidence="17">
    <location>
        <begin position="58"/>
        <end position="419"/>
    </location>
</feature>
<keyword evidence="12" id="KW-0131">Cell cycle</keyword>
<comment type="similarity">
    <text evidence="13">Belongs to the TRAFAC class myosin-kinesin ATPase superfamily. Kinesin family. KIN-5/BimC subfamily.</text>
</comment>
<evidence type="ECO:0000256" key="9">
    <source>
        <dbReference type="ARBA" id="ARBA00023054"/>
    </source>
</evidence>
<organism evidence="18 19">
    <name type="scientific">Pyrrhoderma noxium</name>
    <dbReference type="NCBI Taxonomy" id="2282107"/>
    <lineage>
        <taxon>Eukaryota</taxon>
        <taxon>Fungi</taxon>
        <taxon>Dikarya</taxon>
        <taxon>Basidiomycota</taxon>
        <taxon>Agaricomycotina</taxon>
        <taxon>Agaricomycetes</taxon>
        <taxon>Hymenochaetales</taxon>
        <taxon>Hymenochaetaceae</taxon>
        <taxon>Pyrrhoderma</taxon>
    </lineage>
</organism>
<dbReference type="GO" id="GO:0005634">
    <property type="term" value="C:nucleus"/>
    <property type="evidence" value="ECO:0007669"/>
    <property type="project" value="TreeGrafter"/>
</dbReference>
<dbReference type="GO" id="GO:0008017">
    <property type="term" value="F:microtubule binding"/>
    <property type="evidence" value="ECO:0007669"/>
    <property type="project" value="InterPro"/>
</dbReference>
<dbReference type="InterPro" id="IPR001752">
    <property type="entry name" value="Kinesin_motor_dom"/>
</dbReference>
<feature type="binding site" evidence="14">
    <location>
        <begin position="152"/>
        <end position="159"/>
    </location>
    <ligand>
        <name>ATP</name>
        <dbReference type="ChEBI" id="CHEBI:30616"/>
    </ligand>
</feature>
<dbReference type="GO" id="GO:0072686">
    <property type="term" value="C:mitotic spindle"/>
    <property type="evidence" value="ECO:0007669"/>
    <property type="project" value="TreeGrafter"/>
</dbReference>
<evidence type="ECO:0000256" key="1">
    <source>
        <dbReference type="ARBA" id="ARBA00004245"/>
    </source>
</evidence>
<evidence type="ECO:0000256" key="16">
    <source>
        <dbReference type="SAM" id="MobiDB-lite"/>
    </source>
</evidence>
<proteinExistence type="inferred from homology"/>
<dbReference type="AlphaFoldDB" id="A0A286UUX9"/>
<keyword evidence="6 14" id="KW-0547">Nucleotide-binding</keyword>
<keyword evidence="9 15" id="KW-0175">Coiled coil</keyword>
<dbReference type="CDD" id="cd01364">
    <property type="entry name" value="KISc_BimC_Eg5"/>
    <property type="match status" value="1"/>
</dbReference>
<dbReference type="OrthoDB" id="3176171at2759"/>
<keyword evidence="8 14" id="KW-0067">ATP-binding</keyword>
<keyword evidence="10 14" id="KW-0505">Motor protein</keyword>
<evidence type="ECO:0000256" key="3">
    <source>
        <dbReference type="ARBA" id="ARBA00022553"/>
    </source>
</evidence>
<dbReference type="EMBL" id="NBII01000001">
    <property type="protein sequence ID" value="PAV23255.1"/>
    <property type="molecule type" value="Genomic_DNA"/>
</dbReference>
<feature type="region of interest" description="Disordered" evidence="16">
    <location>
        <begin position="1"/>
        <end position="58"/>
    </location>
</feature>
<dbReference type="PROSITE" id="PS50067">
    <property type="entry name" value="KINESIN_MOTOR_2"/>
    <property type="match status" value="1"/>
</dbReference>
<protein>
    <submittedName>
        <fullName evidence="18">Kinesin-domain-containing</fullName>
    </submittedName>
</protein>
<keyword evidence="4" id="KW-0132">Cell division</keyword>
<dbReference type="GO" id="GO:0051301">
    <property type="term" value="P:cell division"/>
    <property type="evidence" value="ECO:0007669"/>
    <property type="project" value="UniProtKB-KW"/>
</dbReference>
<keyword evidence="5" id="KW-0493">Microtubule</keyword>
<dbReference type="InterPro" id="IPR047149">
    <property type="entry name" value="KIF11-like"/>
</dbReference>
<feature type="coiled-coil region" evidence="15">
    <location>
        <begin position="743"/>
        <end position="788"/>
    </location>
</feature>
<evidence type="ECO:0000256" key="7">
    <source>
        <dbReference type="ARBA" id="ARBA00022776"/>
    </source>
</evidence>
<dbReference type="STRING" id="2282107.A0A286UUX9"/>
<comment type="caution">
    <text evidence="18">The sequence shown here is derived from an EMBL/GenBank/DDBJ whole genome shotgun (WGS) entry which is preliminary data.</text>
</comment>
<comment type="subcellular location">
    <subcellularLocation>
        <location evidence="1">Cytoplasm</location>
        <location evidence="1">Cytoskeleton</location>
    </subcellularLocation>
</comment>
<feature type="compositionally biased region" description="Polar residues" evidence="16">
    <location>
        <begin position="15"/>
        <end position="24"/>
    </location>
</feature>
<dbReference type="GO" id="GO:0000073">
    <property type="term" value="P:initial mitotic spindle pole body separation"/>
    <property type="evidence" value="ECO:0007669"/>
    <property type="project" value="UniProtKB-ARBA"/>
</dbReference>
<dbReference type="PANTHER" id="PTHR47970">
    <property type="entry name" value="KINESIN-LIKE PROTEIN KIF11"/>
    <property type="match status" value="1"/>
</dbReference>
<dbReference type="PANTHER" id="PTHR47970:SF12">
    <property type="entry name" value="KINESIN FAMILY MEMBER 11"/>
    <property type="match status" value="1"/>
</dbReference>
<feature type="coiled-coil region" evidence="15">
    <location>
        <begin position="649"/>
        <end position="676"/>
    </location>
</feature>
<dbReference type="GO" id="GO:0005524">
    <property type="term" value="F:ATP binding"/>
    <property type="evidence" value="ECO:0007669"/>
    <property type="project" value="UniProtKB-UniRule"/>
</dbReference>
<accession>A0A286UUX9</accession>
<evidence type="ECO:0000256" key="8">
    <source>
        <dbReference type="ARBA" id="ARBA00022840"/>
    </source>
</evidence>
<evidence type="ECO:0000256" key="10">
    <source>
        <dbReference type="ARBA" id="ARBA00023175"/>
    </source>
</evidence>
<dbReference type="InterPro" id="IPR025901">
    <property type="entry name" value="Kinesin-assoc_MT-bd_dom"/>
</dbReference>
<keyword evidence="3" id="KW-0597">Phosphoprotein</keyword>
<evidence type="ECO:0000256" key="11">
    <source>
        <dbReference type="ARBA" id="ARBA00023212"/>
    </source>
</evidence>
<sequence length="1189" mass="132101">MATRKPTARLRGANGVSNVASSSRLRYDNNSKAKHEPKAPVDDLSEVPGKKSNEGESNIQVVIRCRRRNDRELQEASPIIISTEGPRGQNITIETAAPSSILAVVTLPPTRTYPFDVVFGPEADQAMVYQDVVHPMLEEVLQGYNCTLFAYGQTGTGKTYTMQGDLGLTPLGNPTAQAGMIPRTLFKLFSQLESSGCDYSVKVSYVELYNEELRDLLAPELSAPSGATQPMGMGNSKDAQGGLRIFDDQSKRGVFIQGLEETPVKDFTHALALLSKGSQRRQIAATKFNDHSSRSHSVFSVTVHSKETSTLGDDLLKVGKLNLVDLAGSENIGRSGAENKRAREAGMINQSLLTLGRVINALVDKSSHVPYRESKLTRLLQDSLGGRTKTCIIATVSPARSNMEETLSTLDYAMRAKSIRNKPEVNQRMSRNALLKEYIGEIERLKSDVLAAREKNGIYFSEDTWAQMNSEHEMRQTEVEESKKQVEMIESQMRLVREEFEQSISLLMKTDKELKTTKERLRSREGELKEKEGELKEVKNAFEEEVIVRKAHAASEDVLDDIAIGLKKVVHESTSDVDGLFGKIERKMTEFESKTKAIKGQTTIVESETRSFLSSLQMFVKASEQSIAKMKLLTETYQKKESSSLSSQHQAIDEQMKKITAALKTLQSKEDASEQNLTNIWTIVKEVQDRLANELSIWSGSTQNDIKTMCADIEGSTSARFAAAEQAIASLCSIIDKLVKEGRSAAEGEKKAAEKQNEMILQAAQSEITRLKEQNAHLSGLLESERKNALKARDGLLKRVSSMLEEFIDDRDKDLRDTISGLQESNTQASENMESLTKKHDLHMSEIGTRNRVWSSSLEKLASEGGQAKLAASEELQNASSSVQEGLFEIRSTTTSAIETHSEGIMQVSKTLNSCSKVFEREHKIKRARTDTSTHLAEDACTALQGCQGALDTALKNINSFGKQQTIEANALQAQLSTHQSASNSHMTNIQRCNHDILEQGTSQVPPTGTTPQKRKWHYVDKWDRTRNRHELLRELHRQRGTPAGNTYHSPSLPLVPTTESRALNEHVLDDFDEDMEDNEEDSLLGAQEEDIERSPQARTPETDNMGEDQKSDPLRQSVASSSVTLSEDPVEPIPPPTSHPTSRSGRRESGIPVKALPARVTLQEKPTNIVNENKPARRTLRRPSRLQR</sequence>
<dbReference type="InterPro" id="IPR047241">
    <property type="entry name" value="KIF11-like_kin_motor_dom"/>
</dbReference>
<keyword evidence="7" id="KW-0498">Mitosis</keyword>
<dbReference type="InterPro" id="IPR027417">
    <property type="entry name" value="P-loop_NTPase"/>
</dbReference>
<feature type="region of interest" description="Disordered" evidence="16">
    <location>
        <begin position="1038"/>
        <end position="1057"/>
    </location>
</feature>
<evidence type="ECO:0000256" key="5">
    <source>
        <dbReference type="ARBA" id="ARBA00022701"/>
    </source>
</evidence>
<evidence type="ECO:0000256" key="13">
    <source>
        <dbReference type="ARBA" id="ARBA00034704"/>
    </source>
</evidence>
<reference evidence="18 19" key="1">
    <citation type="journal article" date="2017" name="Mol. Ecol.">
        <title>Comparative and population genomic landscape of Phellinus noxius: A hypervariable fungus causing root rot in trees.</title>
        <authorList>
            <person name="Chung C.L."/>
            <person name="Lee T.J."/>
            <person name="Akiba M."/>
            <person name="Lee H.H."/>
            <person name="Kuo T.H."/>
            <person name="Liu D."/>
            <person name="Ke H.M."/>
            <person name="Yokoi T."/>
            <person name="Roa M.B."/>
            <person name="Lu M.J."/>
            <person name="Chang Y.Y."/>
            <person name="Ann P.J."/>
            <person name="Tsai J.N."/>
            <person name="Chen C.Y."/>
            <person name="Tzean S.S."/>
            <person name="Ota Y."/>
            <person name="Hattori T."/>
            <person name="Sahashi N."/>
            <person name="Liou R.F."/>
            <person name="Kikuchi T."/>
            <person name="Tsai I.J."/>
        </authorList>
    </citation>
    <scope>NUCLEOTIDE SEQUENCE [LARGE SCALE GENOMIC DNA]</scope>
    <source>
        <strain evidence="18 19">FFPRI411160</strain>
    </source>
</reference>
<dbReference type="FunCoup" id="A0A286UUX9">
    <property type="interactions" value="555"/>
</dbReference>
<dbReference type="SUPFAM" id="SSF52540">
    <property type="entry name" value="P-loop containing nucleoside triphosphate hydrolases"/>
    <property type="match status" value="1"/>
</dbReference>
<dbReference type="Pfam" id="PF13931">
    <property type="entry name" value="Microtub_bind"/>
    <property type="match status" value="1"/>
</dbReference>
<dbReference type="Proteomes" id="UP000217199">
    <property type="component" value="Unassembled WGS sequence"/>
</dbReference>
<feature type="compositionally biased region" description="Acidic residues" evidence="16">
    <location>
        <begin position="1076"/>
        <end position="1092"/>
    </location>
</feature>
<evidence type="ECO:0000313" key="18">
    <source>
        <dbReference type="EMBL" id="PAV23255.1"/>
    </source>
</evidence>
<keyword evidence="11" id="KW-0206">Cytoskeleton</keyword>
<evidence type="ECO:0000259" key="17">
    <source>
        <dbReference type="PROSITE" id="PS50067"/>
    </source>
</evidence>
<evidence type="ECO:0000256" key="15">
    <source>
        <dbReference type="SAM" id="Coils"/>
    </source>
</evidence>
<evidence type="ECO:0000256" key="6">
    <source>
        <dbReference type="ARBA" id="ARBA00022741"/>
    </source>
</evidence>
<name>A0A286UUX9_9AGAM</name>
<dbReference type="InParanoid" id="A0A286UUX9"/>
<keyword evidence="19" id="KW-1185">Reference proteome</keyword>
<dbReference type="InterPro" id="IPR036961">
    <property type="entry name" value="Kinesin_motor_dom_sf"/>
</dbReference>
<feature type="coiled-coil region" evidence="15">
    <location>
        <begin position="479"/>
        <end position="541"/>
    </location>
</feature>
<dbReference type="GO" id="GO:0005876">
    <property type="term" value="C:spindle microtubule"/>
    <property type="evidence" value="ECO:0007669"/>
    <property type="project" value="TreeGrafter"/>
</dbReference>
<feature type="compositionally biased region" description="Basic and acidic residues" evidence="16">
    <location>
        <begin position="25"/>
        <end position="41"/>
    </location>
</feature>
<evidence type="ECO:0000313" key="19">
    <source>
        <dbReference type="Proteomes" id="UP000217199"/>
    </source>
</evidence>
<dbReference type="PRINTS" id="PR00380">
    <property type="entry name" value="KINESINHEAVY"/>
</dbReference>
<feature type="region of interest" description="Disordered" evidence="16">
    <location>
        <begin position="1076"/>
        <end position="1189"/>
    </location>
</feature>
<gene>
    <name evidence="18" type="ORF">PNOK_0032300</name>
</gene>
<evidence type="ECO:0000256" key="2">
    <source>
        <dbReference type="ARBA" id="ARBA00022490"/>
    </source>
</evidence>
<dbReference type="GO" id="GO:0007018">
    <property type="term" value="P:microtubule-based movement"/>
    <property type="evidence" value="ECO:0007669"/>
    <property type="project" value="InterPro"/>
</dbReference>
<evidence type="ECO:0000256" key="14">
    <source>
        <dbReference type="PROSITE-ProRule" id="PRU00283"/>
    </source>
</evidence>
<keyword evidence="2" id="KW-0963">Cytoplasm</keyword>
<dbReference type="SMART" id="SM00129">
    <property type="entry name" value="KISc"/>
    <property type="match status" value="1"/>
</dbReference>